<accession>A0A250X8F9</accession>
<proteinExistence type="predicted"/>
<organism evidence="2 3">
    <name type="scientific">Chlamydomonas eustigma</name>
    <dbReference type="NCBI Taxonomy" id="1157962"/>
    <lineage>
        <taxon>Eukaryota</taxon>
        <taxon>Viridiplantae</taxon>
        <taxon>Chlorophyta</taxon>
        <taxon>core chlorophytes</taxon>
        <taxon>Chlorophyceae</taxon>
        <taxon>CS clade</taxon>
        <taxon>Chlamydomonadales</taxon>
        <taxon>Chlamydomonadaceae</taxon>
        <taxon>Chlamydomonas</taxon>
    </lineage>
</organism>
<dbReference type="STRING" id="1157962.A0A250X8F9"/>
<reference evidence="2 3" key="1">
    <citation type="submission" date="2017-08" db="EMBL/GenBank/DDBJ databases">
        <title>Acidophilic green algal genome provides insights into adaptation to an acidic environment.</title>
        <authorList>
            <person name="Hirooka S."/>
            <person name="Hirose Y."/>
            <person name="Kanesaki Y."/>
            <person name="Higuchi S."/>
            <person name="Fujiwara T."/>
            <person name="Onuma R."/>
            <person name="Era A."/>
            <person name="Ohbayashi R."/>
            <person name="Uzuka A."/>
            <person name="Nozaki H."/>
            <person name="Yoshikawa H."/>
            <person name="Miyagishima S.Y."/>
        </authorList>
    </citation>
    <scope>NUCLEOTIDE SEQUENCE [LARGE SCALE GENOMIC DNA]</scope>
    <source>
        <strain evidence="2 3">NIES-2499</strain>
    </source>
</reference>
<evidence type="ECO:0000256" key="1">
    <source>
        <dbReference type="SAM" id="MobiDB-lite"/>
    </source>
</evidence>
<sequence length="264" mass="28527">MDKQMKKENKEFVAAMKLAEDDDRKVQLFRRESRTPPEAGDHDGLIEYFMNTVTEDMQFEVSRWRPTLNDSFFRHLDGVIGRLRFTGDASDEESSEQLVELETLRDYLVASCAAIDQAVVKMSSAKDRVAKLLSSKDKKEMILEMVAANEIDQSLMDLLQQNIQVARMAGQEDPARFMEKVLQACAKYCVAPLVAEASSLPALPGGMPMKELRLGAGSSNGAGGASSSGSSIIIPGGTIKSDVSGGGNTSTGGSKSSGLIIPGR</sequence>
<dbReference type="PANTHER" id="PTHR36333">
    <property type="entry name" value="DIMETHYLALLYL, ADENOSINE TRNA METHYLTHIOTRANSFERASE"/>
    <property type="match status" value="1"/>
</dbReference>
<dbReference type="PANTHER" id="PTHR36333:SF1">
    <property type="entry name" value="DIMETHYLALLYL, ADENOSINE TRNA METHYLTHIOTRANSFERASE"/>
    <property type="match status" value="1"/>
</dbReference>
<dbReference type="AlphaFoldDB" id="A0A250X8F9"/>
<dbReference type="Proteomes" id="UP000232323">
    <property type="component" value="Unassembled WGS sequence"/>
</dbReference>
<evidence type="ECO:0000313" key="3">
    <source>
        <dbReference type="Proteomes" id="UP000232323"/>
    </source>
</evidence>
<gene>
    <name evidence="2" type="ORF">CEUSTIGMA_g6789.t1</name>
</gene>
<name>A0A250X8F9_9CHLO</name>
<dbReference type="EMBL" id="BEGY01000041">
    <property type="protein sequence ID" value="GAX79347.1"/>
    <property type="molecule type" value="Genomic_DNA"/>
</dbReference>
<protein>
    <submittedName>
        <fullName evidence="2">Uncharacterized protein</fullName>
    </submittedName>
</protein>
<dbReference type="OrthoDB" id="513821at2759"/>
<evidence type="ECO:0000313" key="2">
    <source>
        <dbReference type="EMBL" id="GAX79347.1"/>
    </source>
</evidence>
<comment type="caution">
    <text evidence="2">The sequence shown here is derived from an EMBL/GenBank/DDBJ whole genome shotgun (WGS) entry which is preliminary data.</text>
</comment>
<feature type="region of interest" description="Disordered" evidence="1">
    <location>
        <begin position="238"/>
        <end position="264"/>
    </location>
</feature>
<keyword evidence="3" id="KW-1185">Reference proteome</keyword>